<accession>A0A4P9ZWJ6</accession>
<name>A0A4P9ZWJ6_9FUNG</name>
<dbReference type="STRING" id="215637.A0A4P9ZWJ6"/>
<dbReference type="InterPro" id="IPR011078">
    <property type="entry name" value="PyrdxlP_homeostasis"/>
</dbReference>
<dbReference type="AlphaFoldDB" id="A0A4P9ZWJ6"/>
<evidence type="ECO:0000313" key="3">
    <source>
        <dbReference type="Proteomes" id="UP000268162"/>
    </source>
</evidence>
<evidence type="ECO:0008006" key="4">
    <source>
        <dbReference type="Google" id="ProtNLM"/>
    </source>
</evidence>
<dbReference type="PANTHER" id="PTHR10146:SF14">
    <property type="entry name" value="PYRIDOXAL PHOSPHATE HOMEOSTASIS PROTEIN"/>
    <property type="match status" value="1"/>
</dbReference>
<dbReference type="InterPro" id="IPR029066">
    <property type="entry name" value="PLP-binding_barrel"/>
</dbReference>
<dbReference type="GO" id="GO:0030170">
    <property type="term" value="F:pyridoxal phosphate binding"/>
    <property type="evidence" value="ECO:0007669"/>
    <property type="project" value="InterPro"/>
</dbReference>
<reference evidence="3" key="1">
    <citation type="journal article" date="2018" name="Nat. Microbiol.">
        <title>Leveraging single-cell genomics to expand the fungal tree of life.</title>
        <authorList>
            <person name="Ahrendt S.R."/>
            <person name="Quandt C.A."/>
            <person name="Ciobanu D."/>
            <person name="Clum A."/>
            <person name="Salamov A."/>
            <person name="Andreopoulos B."/>
            <person name="Cheng J.F."/>
            <person name="Woyke T."/>
            <person name="Pelin A."/>
            <person name="Henrissat B."/>
            <person name="Reynolds N.K."/>
            <person name="Benny G.L."/>
            <person name="Smith M.E."/>
            <person name="James T.Y."/>
            <person name="Grigoriev I.V."/>
        </authorList>
    </citation>
    <scope>NUCLEOTIDE SEQUENCE [LARGE SCALE GENOMIC DNA]</scope>
    <source>
        <strain evidence="3">RSA 468</strain>
    </source>
</reference>
<evidence type="ECO:0000313" key="2">
    <source>
        <dbReference type="EMBL" id="RKP38035.1"/>
    </source>
</evidence>
<dbReference type="SUPFAM" id="SSF51419">
    <property type="entry name" value="PLP-binding barrel"/>
    <property type="match status" value="1"/>
</dbReference>
<evidence type="ECO:0000256" key="1">
    <source>
        <dbReference type="ARBA" id="ARBA00022898"/>
    </source>
</evidence>
<keyword evidence="1" id="KW-0663">Pyridoxal phosphate</keyword>
<gene>
    <name evidence="2" type="ORF">BJ085DRAFT_36116</name>
</gene>
<dbReference type="PANTHER" id="PTHR10146">
    <property type="entry name" value="PROLINE SYNTHETASE CO-TRANSCRIBED BACTERIAL HOMOLOG PROTEIN"/>
    <property type="match status" value="1"/>
</dbReference>
<dbReference type="EMBL" id="ML002412">
    <property type="protein sequence ID" value="RKP38035.1"/>
    <property type="molecule type" value="Genomic_DNA"/>
</dbReference>
<organism evidence="2 3">
    <name type="scientific">Dimargaris cristalligena</name>
    <dbReference type="NCBI Taxonomy" id="215637"/>
    <lineage>
        <taxon>Eukaryota</taxon>
        <taxon>Fungi</taxon>
        <taxon>Fungi incertae sedis</taxon>
        <taxon>Zoopagomycota</taxon>
        <taxon>Kickxellomycotina</taxon>
        <taxon>Dimargaritomycetes</taxon>
        <taxon>Dimargaritales</taxon>
        <taxon>Dimargaritaceae</taxon>
        <taxon>Dimargaris</taxon>
    </lineage>
</organism>
<proteinExistence type="predicted"/>
<keyword evidence="3" id="KW-1185">Reference proteome</keyword>
<protein>
    <recommendedName>
        <fullName evidence="4">Alanine racemase N-terminal domain-containing protein</fullName>
    </recommendedName>
</protein>
<dbReference type="Gene3D" id="3.20.20.10">
    <property type="entry name" value="Alanine racemase"/>
    <property type="match status" value="1"/>
</dbReference>
<dbReference type="Proteomes" id="UP000268162">
    <property type="component" value="Unassembled WGS sequence"/>
</dbReference>
<sequence>MPDIQQQLRSVLDTVQRTRTADSARLVAVSKTKPVEAILEAYNVGQRHFGENYVRQSLPNRA</sequence>